<dbReference type="Pfam" id="PF13692">
    <property type="entry name" value="Glyco_trans_1_4"/>
    <property type="match status" value="1"/>
</dbReference>
<gene>
    <name evidence="1" type="ORF">H9950_03115</name>
</gene>
<dbReference type="Proteomes" id="UP000823862">
    <property type="component" value="Unassembled WGS sequence"/>
</dbReference>
<evidence type="ECO:0000313" key="1">
    <source>
        <dbReference type="EMBL" id="HJA85181.1"/>
    </source>
</evidence>
<dbReference type="EMBL" id="DWZI01000017">
    <property type="protein sequence ID" value="HJA85181.1"/>
    <property type="molecule type" value="Genomic_DNA"/>
</dbReference>
<comment type="caution">
    <text evidence="1">The sequence shown here is derived from an EMBL/GenBank/DDBJ whole genome shotgun (WGS) entry which is preliminary data.</text>
</comment>
<dbReference type="AlphaFoldDB" id="A0A9D2HVJ0"/>
<sequence>SFVFLTQDMATALDVNQRPWLLMEGIYQPRAIEEVEKKAKTVLYTGNLDGRFGIRDLVEAFSLIADSDFALWICGDGADRVFVEEAASKDSRIRYWGLLPQEQIFMMQKEATLLINPRKAKGEFTKYSFPSKTMEYMASATPTLMYDLPGVPSEYKEFLVIIPDDTLSTLAQTIYAWGIKEQSELDLFGKQAQEFILHKKNSYYQAGRFANFIKDISYEKE</sequence>
<reference evidence="1" key="2">
    <citation type="submission" date="2021-04" db="EMBL/GenBank/DDBJ databases">
        <authorList>
            <person name="Gilroy R."/>
        </authorList>
    </citation>
    <scope>NUCLEOTIDE SEQUENCE</scope>
    <source>
        <strain evidence="1">ChiHjej12B11-9795</strain>
    </source>
</reference>
<evidence type="ECO:0000313" key="2">
    <source>
        <dbReference type="Proteomes" id="UP000823862"/>
    </source>
</evidence>
<feature type="non-terminal residue" evidence="1">
    <location>
        <position position="1"/>
    </location>
</feature>
<dbReference type="SUPFAM" id="SSF53756">
    <property type="entry name" value="UDP-Glycosyltransferase/glycogen phosphorylase"/>
    <property type="match status" value="1"/>
</dbReference>
<accession>A0A9D2HVJ0</accession>
<proteinExistence type="predicted"/>
<reference evidence="1" key="1">
    <citation type="journal article" date="2021" name="PeerJ">
        <title>Extensive microbial diversity within the chicken gut microbiome revealed by metagenomics and culture.</title>
        <authorList>
            <person name="Gilroy R."/>
            <person name="Ravi A."/>
            <person name="Getino M."/>
            <person name="Pursley I."/>
            <person name="Horton D.L."/>
            <person name="Alikhan N.F."/>
            <person name="Baker D."/>
            <person name="Gharbi K."/>
            <person name="Hall N."/>
            <person name="Watson M."/>
            <person name="Adriaenssens E.M."/>
            <person name="Foster-Nyarko E."/>
            <person name="Jarju S."/>
            <person name="Secka A."/>
            <person name="Antonio M."/>
            <person name="Oren A."/>
            <person name="Chaudhuri R.R."/>
            <person name="La Ragione R."/>
            <person name="Hildebrand F."/>
            <person name="Pallen M.J."/>
        </authorList>
    </citation>
    <scope>NUCLEOTIDE SEQUENCE</scope>
    <source>
        <strain evidence="1">ChiHjej12B11-9795</strain>
    </source>
</reference>
<name>A0A9D2HVJ0_9BACE</name>
<dbReference type="Gene3D" id="3.40.50.2000">
    <property type="entry name" value="Glycogen Phosphorylase B"/>
    <property type="match status" value="1"/>
</dbReference>
<organism evidence="1 2">
    <name type="scientific">Candidatus Bacteroides avicola</name>
    <dbReference type="NCBI Taxonomy" id="2838468"/>
    <lineage>
        <taxon>Bacteria</taxon>
        <taxon>Pseudomonadati</taxon>
        <taxon>Bacteroidota</taxon>
        <taxon>Bacteroidia</taxon>
        <taxon>Bacteroidales</taxon>
        <taxon>Bacteroidaceae</taxon>
        <taxon>Bacteroides</taxon>
    </lineage>
</organism>
<protein>
    <submittedName>
        <fullName evidence="1">Glycosyltransferase</fullName>
    </submittedName>
</protein>